<feature type="compositionally biased region" description="Polar residues" evidence="1">
    <location>
        <begin position="141"/>
        <end position="154"/>
    </location>
</feature>
<dbReference type="EMBL" id="ML979132">
    <property type="protein sequence ID" value="KAF1920431.1"/>
    <property type="molecule type" value="Genomic_DNA"/>
</dbReference>
<feature type="compositionally biased region" description="Polar residues" evidence="1">
    <location>
        <begin position="16"/>
        <end position="29"/>
    </location>
</feature>
<organism evidence="2 3">
    <name type="scientific">Ampelomyces quisqualis</name>
    <name type="common">Powdery mildew agent</name>
    <dbReference type="NCBI Taxonomy" id="50730"/>
    <lineage>
        <taxon>Eukaryota</taxon>
        <taxon>Fungi</taxon>
        <taxon>Dikarya</taxon>
        <taxon>Ascomycota</taxon>
        <taxon>Pezizomycotina</taxon>
        <taxon>Dothideomycetes</taxon>
        <taxon>Pleosporomycetidae</taxon>
        <taxon>Pleosporales</taxon>
        <taxon>Pleosporineae</taxon>
        <taxon>Phaeosphaeriaceae</taxon>
        <taxon>Ampelomyces</taxon>
    </lineage>
</organism>
<sequence>MRHGFRKDSSCPGENFSASNIQDLPSATTSQKESSLSKLQLPSKKVQKVQDQNTSQQTKRSLLDDLQDDVPQKLSVPKTPKTNTIATPEVTSKPKNSTKLKDTWTSFIGWQPRSSEIFSKNFSFGTSSRRRPCDHTPPISPRTSMSSDSGSITPTPEEPFKRQRVDPSKPNVDQIVHSQCSPTHNTSGYNLGPVPTGPANIWGIEDISSPRPIATRTEAHPGFLVAMNQDSQRPKPKNTDPYHAYLDSSKRPTPWPNIPHTFPTTPTSTPTHNQPVPLPKQPRVLDLAPNVAPRHRSRTLDAKPPPRQPRAHKGAASVMTRSSSVASDPSADRFLAHVRASVEARAAKAREEGGGGMWLGEEPL</sequence>
<evidence type="ECO:0000313" key="2">
    <source>
        <dbReference type="EMBL" id="KAF1920431.1"/>
    </source>
</evidence>
<name>A0A6A5QXC5_AMPQU</name>
<feature type="compositionally biased region" description="Basic and acidic residues" evidence="1">
    <location>
        <begin position="158"/>
        <end position="167"/>
    </location>
</feature>
<evidence type="ECO:0000313" key="3">
    <source>
        <dbReference type="Proteomes" id="UP000800096"/>
    </source>
</evidence>
<feature type="region of interest" description="Disordered" evidence="1">
    <location>
        <begin position="1"/>
        <end position="99"/>
    </location>
</feature>
<feature type="compositionally biased region" description="Low complexity" evidence="1">
    <location>
        <begin position="30"/>
        <end position="44"/>
    </location>
</feature>
<feature type="compositionally biased region" description="Low complexity" evidence="1">
    <location>
        <begin position="259"/>
        <end position="271"/>
    </location>
</feature>
<feature type="compositionally biased region" description="Polar residues" evidence="1">
    <location>
        <begin position="80"/>
        <end position="99"/>
    </location>
</feature>
<feature type="region of interest" description="Disordered" evidence="1">
    <location>
        <begin position="123"/>
        <end position="192"/>
    </location>
</feature>
<dbReference type="OrthoDB" id="3684119at2759"/>
<proteinExistence type="predicted"/>
<feature type="compositionally biased region" description="Basic and acidic residues" evidence="1">
    <location>
        <begin position="344"/>
        <end position="353"/>
    </location>
</feature>
<evidence type="ECO:0000256" key="1">
    <source>
        <dbReference type="SAM" id="MobiDB-lite"/>
    </source>
</evidence>
<feature type="compositionally biased region" description="Polar residues" evidence="1">
    <location>
        <begin position="176"/>
        <end position="189"/>
    </location>
</feature>
<keyword evidence="3" id="KW-1185">Reference proteome</keyword>
<dbReference type="AlphaFoldDB" id="A0A6A5QXC5"/>
<gene>
    <name evidence="2" type="ORF">BDU57DRAFT_534209</name>
</gene>
<accession>A0A6A5QXC5</accession>
<feature type="compositionally biased region" description="Polar residues" evidence="1">
    <location>
        <begin position="51"/>
        <end position="60"/>
    </location>
</feature>
<feature type="region of interest" description="Disordered" evidence="1">
    <location>
        <begin position="227"/>
        <end position="330"/>
    </location>
</feature>
<reference evidence="2" key="1">
    <citation type="journal article" date="2020" name="Stud. Mycol.">
        <title>101 Dothideomycetes genomes: a test case for predicting lifestyles and emergence of pathogens.</title>
        <authorList>
            <person name="Haridas S."/>
            <person name="Albert R."/>
            <person name="Binder M."/>
            <person name="Bloem J."/>
            <person name="Labutti K."/>
            <person name="Salamov A."/>
            <person name="Andreopoulos B."/>
            <person name="Baker S."/>
            <person name="Barry K."/>
            <person name="Bills G."/>
            <person name="Bluhm B."/>
            <person name="Cannon C."/>
            <person name="Castanera R."/>
            <person name="Culley D."/>
            <person name="Daum C."/>
            <person name="Ezra D."/>
            <person name="Gonzalez J."/>
            <person name="Henrissat B."/>
            <person name="Kuo A."/>
            <person name="Liang C."/>
            <person name="Lipzen A."/>
            <person name="Lutzoni F."/>
            <person name="Magnuson J."/>
            <person name="Mondo S."/>
            <person name="Nolan M."/>
            <person name="Ohm R."/>
            <person name="Pangilinan J."/>
            <person name="Park H.-J."/>
            <person name="Ramirez L."/>
            <person name="Alfaro M."/>
            <person name="Sun H."/>
            <person name="Tritt A."/>
            <person name="Yoshinaga Y."/>
            <person name="Zwiers L.-H."/>
            <person name="Turgeon B."/>
            <person name="Goodwin S."/>
            <person name="Spatafora J."/>
            <person name="Crous P."/>
            <person name="Grigoriev I."/>
        </authorList>
    </citation>
    <scope>NUCLEOTIDE SEQUENCE</scope>
    <source>
        <strain evidence="2">HMLAC05119</strain>
    </source>
</reference>
<protein>
    <submittedName>
        <fullName evidence="2">Uncharacterized protein</fullName>
    </submittedName>
</protein>
<dbReference type="Proteomes" id="UP000800096">
    <property type="component" value="Unassembled WGS sequence"/>
</dbReference>
<feature type="region of interest" description="Disordered" evidence="1">
    <location>
        <begin position="344"/>
        <end position="364"/>
    </location>
</feature>